<dbReference type="InterPro" id="IPR001002">
    <property type="entry name" value="Chitin-bd_1"/>
</dbReference>
<dbReference type="Pfam" id="PF00187">
    <property type="entry name" value="Chitin_bind_1"/>
    <property type="match status" value="1"/>
</dbReference>
<comment type="caution">
    <text evidence="10">Lacks conserved residue(s) required for the propagation of feature annotation.</text>
</comment>
<dbReference type="SUPFAM" id="SSF54556">
    <property type="entry name" value="Chitinase insertion domain"/>
    <property type="match status" value="1"/>
</dbReference>
<evidence type="ECO:0000256" key="8">
    <source>
        <dbReference type="ARBA" id="ARBA00023295"/>
    </source>
</evidence>
<dbReference type="AlphaFoldDB" id="A0A1J9S179"/>
<dbReference type="EMBL" id="MNUE01000030">
    <property type="protein sequence ID" value="OJD33421.1"/>
    <property type="molecule type" value="Genomic_DNA"/>
</dbReference>
<proteinExistence type="inferred from homology"/>
<dbReference type="GO" id="GO:0000272">
    <property type="term" value="P:polysaccharide catabolic process"/>
    <property type="evidence" value="ECO:0007669"/>
    <property type="project" value="UniProtKB-KW"/>
</dbReference>
<evidence type="ECO:0000256" key="2">
    <source>
        <dbReference type="ARBA" id="ARBA00008682"/>
    </source>
</evidence>
<evidence type="ECO:0000256" key="3">
    <source>
        <dbReference type="ARBA" id="ARBA00012729"/>
    </source>
</evidence>
<dbReference type="InterPro" id="IPR036861">
    <property type="entry name" value="Endochitinase-like_sf"/>
</dbReference>
<dbReference type="CDD" id="cd00035">
    <property type="entry name" value="ChtBD1"/>
    <property type="match status" value="1"/>
</dbReference>
<keyword evidence="7" id="KW-0119">Carbohydrate metabolism</keyword>
<dbReference type="Proteomes" id="UP000183809">
    <property type="component" value="Unassembled WGS sequence"/>
</dbReference>
<evidence type="ECO:0000313" key="14">
    <source>
        <dbReference type="EMBL" id="OJD33421.1"/>
    </source>
</evidence>
<dbReference type="SMART" id="SM00636">
    <property type="entry name" value="Glyco_18"/>
    <property type="match status" value="1"/>
</dbReference>
<organism evidence="14 15">
    <name type="scientific">Diplodia corticola</name>
    <dbReference type="NCBI Taxonomy" id="236234"/>
    <lineage>
        <taxon>Eukaryota</taxon>
        <taxon>Fungi</taxon>
        <taxon>Dikarya</taxon>
        <taxon>Ascomycota</taxon>
        <taxon>Pezizomycotina</taxon>
        <taxon>Dothideomycetes</taxon>
        <taxon>Dothideomycetes incertae sedis</taxon>
        <taxon>Botryosphaeriales</taxon>
        <taxon>Botryosphaeriaceae</taxon>
        <taxon>Diplodia</taxon>
    </lineage>
</organism>
<evidence type="ECO:0000256" key="7">
    <source>
        <dbReference type="ARBA" id="ARBA00023277"/>
    </source>
</evidence>
<dbReference type="GO" id="GO:0008843">
    <property type="term" value="F:endochitinase activity"/>
    <property type="evidence" value="ECO:0007669"/>
    <property type="project" value="UniProtKB-EC"/>
</dbReference>
<dbReference type="InterPro" id="IPR017853">
    <property type="entry name" value="GH"/>
</dbReference>
<evidence type="ECO:0000259" key="13">
    <source>
        <dbReference type="PROSITE" id="PS51910"/>
    </source>
</evidence>
<dbReference type="InterPro" id="IPR050314">
    <property type="entry name" value="Glycosyl_Hydrlase_18"/>
</dbReference>
<feature type="domain" description="Chitin-binding type-1" evidence="12">
    <location>
        <begin position="73"/>
        <end position="118"/>
    </location>
</feature>
<keyword evidence="6" id="KW-0146">Chitin degradation</keyword>
<evidence type="ECO:0000256" key="6">
    <source>
        <dbReference type="ARBA" id="ARBA00023024"/>
    </source>
</evidence>
<accession>A0A1J9S179</accession>
<dbReference type="InterPro" id="IPR001223">
    <property type="entry name" value="Glyco_hydro18_cat"/>
</dbReference>
<feature type="disulfide bond" evidence="10">
    <location>
        <begin position="112"/>
        <end position="116"/>
    </location>
</feature>
<dbReference type="Pfam" id="PF00704">
    <property type="entry name" value="Glyco_hydro_18"/>
    <property type="match status" value="1"/>
</dbReference>
<dbReference type="Gene3D" id="3.10.50.10">
    <property type="match status" value="1"/>
</dbReference>
<dbReference type="STRING" id="236234.A0A1J9S179"/>
<dbReference type="Gene3D" id="3.30.60.10">
    <property type="entry name" value="Endochitinase-like"/>
    <property type="match status" value="1"/>
</dbReference>
<dbReference type="GO" id="GO:0008061">
    <property type="term" value="F:chitin binding"/>
    <property type="evidence" value="ECO:0007669"/>
    <property type="project" value="UniProtKB-UniRule"/>
</dbReference>
<evidence type="ECO:0000256" key="5">
    <source>
        <dbReference type="ARBA" id="ARBA00022801"/>
    </source>
</evidence>
<keyword evidence="10" id="KW-1015">Disulfide bond</keyword>
<dbReference type="InterPro" id="IPR029070">
    <property type="entry name" value="Chitinase_insertion_sf"/>
</dbReference>
<dbReference type="PROSITE" id="PS51910">
    <property type="entry name" value="GH18_2"/>
    <property type="match status" value="1"/>
</dbReference>
<dbReference type="PANTHER" id="PTHR11177:SF397">
    <property type="entry name" value="CHITINASE"/>
    <property type="match status" value="1"/>
</dbReference>
<dbReference type="PROSITE" id="PS01095">
    <property type="entry name" value="GH18_1"/>
    <property type="match status" value="1"/>
</dbReference>
<evidence type="ECO:0000256" key="1">
    <source>
        <dbReference type="ARBA" id="ARBA00000822"/>
    </source>
</evidence>
<reference evidence="14 15" key="1">
    <citation type="submission" date="2016-10" db="EMBL/GenBank/DDBJ databases">
        <title>Proteomics and genomics reveal pathogen-plant mechanisms compatible with a hemibiotrophic lifestyle of Diplodia corticola.</title>
        <authorList>
            <person name="Fernandes I."/>
            <person name="De Jonge R."/>
            <person name="Van De Peer Y."/>
            <person name="Devreese B."/>
            <person name="Alves A."/>
            <person name="Esteves A.C."/>
        </authorList>
    </citation>
    <scope>NUCLEOTIDE SEQUENCE [LARGE SCALE GENOMIC DNA]</scope>
    <source>
        <strain evidence="14 15">CBS 112549</strain>
    </source>
</reference>
<dbReference type="GO" id="GO:0006032">
    <property type="term" value="P:chitin catabolic process"/>
    <property type="evidence" value="ECO:0007669"/>
    <property type="project" value="UniProtKB-KW"/>
</dbReference>
<dbReference type="SMART" id="SM00270">
    <property type="entry name" value="ChtBD1"/>
    <property type="match status" value="1"/>
</dbReference>
<dbReference type="PROSITE" id="PS50941">
    <property type="entry name" value="CHIT_BIND_I_2"/>
    <property type="match status" value="1"/>
</dbReference>
<evidence type="ECO:0000256" key="10">
    <source>
        <dbReference type="PROSITE-ProRule" id="PRU00261"/>
    </source>
</evidence>
<evidence type="ECO:0000313" key="15">
    <source>
        <dbReference type="Proteomes" id="UP000183809"/>
    </source>
</evidence>
<feature type="domain" description="GH18" evidence="13">
    <location>
        <begin position="133"/>
        <end position="500"/>
    </location>
</feature>
<keyword evidence="15" id="KW-1185">Reference proteome</keyword>
<evidence type="ECO:0000256" key="4">
    <source>
        <dbReference type="ARBA" id="ARBA00022669"/>
    </source>
</evidence>
<evidence type="ECO:0000256" key="11">
    <source>
        <dbReference type="RuleBase" id="RU000489"/>
    </source>
</evidence>
<dbReference type="RefSeq" id="XP_020129681.1">
    <property type="nucleotide sequence ID" value="XM_020273908.1"/>
</dbReference>
<dbReference type="OrthoDB" id="73875at2759"/>
<dbReference type="InterPro" id="IPR011583">
    <property type="entry name" value="Chitinase_II/V-like_cat"/>
</dbReference>
<keyword evidence="8 11" id="KW-0326">Glycosidase</keyword>
<dbReference type="GeneID" id="31014169"/>
<name>A0A1J9S179_9PEZI</name>
<keyword evidence="5 11" id="KW-0378">Hydrolase</keyword>
<evidence type="ECO:0000256" key="9">
    <source>
        <dbReference type="ARBA" id="ARBA00023326"/>
    </source>
</evidence>
<protein>
    <recommendedName>
        <fullName evidence="3">chitinase</fullName>
        <ecNumber evidence="3">3.2.1.14</ecNumber>
    </recommendedName>
</protein>
<evidence type="ECO:0000259" key="12">
    <source>
        <dbReference type="PROSITE" id="PS50941"/>
    </source>
</evidence>
<dbReference type="SUPFAM" id="SSF51445">
    <property type="entry name" value="(Trans)glycosidases"/>
    <property type="match status" value="1"/>
</dbReference>
<keyword evidence="9" id="KW-0624">Polysaccharide degradation</keyword>
<feature type="disulfide bond" evidence="10">
    <location>
        <begin position="92"/>
        <end position="106"/>
    </location>
</feature>
<dbReference type="Gene3D" id="3.20.20.80">
    <property type="entry name" value="Glycosidases"/>
    <property type="match status" value="1"/>
</dbReference>
<dbReference type="SUPFAM" id="SSF57016">
    <property type="entry name" value="Plant lectins/antimicrobial peptides"/>
    <property type="match status" value="1"/>
</dbReference>
<feature type="disulfide bond" evidence="10">
    <location>
        <begin position="87"/>
        <end position="99"/>
    </location>
</feature>
<comment type="similarity">
    <text evidence="2">Belongs to the glycosyl hydrolase 18 family. Chitinase class V subfamily.</text>
</comment>
<comment type="catalytic activity">
    <reaction evidence="1">
        <text>Random endo-hydrolysis of N-acetyl-beta-D-glucosaminide (1-&gt;4)-beta-linkages in chitin and chitodextrins.</text>
        <dbReference type="EC" id="3.2.1.14"/>
    </reaction>
</comment>
<gene>
    <name evidence="14" type="ORF">BKCO1_300003</name>
</gene>
<dbReference type="EC" id="3.2.1.14" evidence="3"/>
<dbReference type="InterPro" id="IPR001579">
    <property type="entry name" value="Glyco_hydro_18_chit_AS"/>
</dbReference>
<dbReference type="PANTHER" id="PTHR11177">
    <property type="entry name" value="CHITINASE"/>
    <property type="match status" value="1"/>
</dbReference>
<comment type="caution">
    <text evidence="14">The sequence shown here is derived from an EMBL/GenBank/DDBJ whole genome shotgun (WGS) entry which is preliminary data.</text>
</comment>
<keyword evidence="4 10" id="KW-0147">Chitin-binding</keyword>
<sequence length="590" mass="64081">MNVRAAGGNAALLSRQVGSNNPCTDDIICPDGACCGPADNTTQLRECGFGKYDCVPLAPLTTLHARGLCVGLVAASGRNAEDSKKLCALGVCCSRFGFCSRDPDHCDVDKGCQSNCSLSAPPPQEKSVASARSRVIGYYSAASSSRKCRPFPPRAIPVNGLTHVNFAFASVNHSSLEISQPAAGTPDDPFLQVADIRSQQSEGSNLRVFAAIAGSIILDNGTIGNIFQLIAEDKKKSETFSHNLLKFLNQYGFDGVDLDWEYPGIPDPFTAWDSPDTEGFVNLLRIVHDTFATEPKRQLGISFTIPTSYWYLKNFDIRHMMEYADWVNVMAFDLHGVWDSHNPLGNIVRPHTNLTEIKLSLELLWLNGVPAEKVNLGLGLYGRSFLLHDPACGRPGCRFDGGANPGPCTTSSGTLAYFEIMDLINQQHPQIIHDEAAAIKWAQYGQNDEEWVSFDDSDTLNAKVEWANSTGLGGVMIWSIDQDDDSFSALTAVVGGDMDSFQERLVKPSSDEALQRARLTAQGCKVSDCAGEGESSPPVGYALAPNGGGFPDRCTNGEKKYIFCPVDAITRVPPAHICTWKPHDLWVHHT</sequence>